<dbReference type="PANTHER" id="PTHR47371">
    <property type="entry name" value="LIPOTEICHOIC ACID SYNTHASE"/>
    <property type="match status" value="1"/>
</dbReference>
<feature type="binding site" evidence="11">
    <location>
        <position position="292"/>
    </location>
    <ligand>
        <name>Mn(2+)</name>
        <dbReference type="ChEBI" id="CHEBI:29035"/>
    </ligand>
</feature>
<dbReference type="InterPro" id="IPR017850">
    <property type="entry name" value="Alkaline_phosphatase_core_sf"/>
</dbReference>
<comment type="subcellular location">
    <subcellularLocation>
        <location evidence="1">Cell membrane</location>
        <topology evidence="1">Multi-pass membrane protein</topology>
    </subcellularLocation>
</comment>
<keyword evidence="4 8" id="KW-1003">Cell membrane</keyword>
<evidence type="ECO:0000256" key="4">
    <source>
        <dbReference type="ARBA" id="ARBA00022475"/>
    </source>
</evidence>
<reference evidence="14 15" key="1">
    <citation type="submission" date="2018-06" db="EMBL/GenBank/DDBJ databases">
        <title>Paenibacillus montanisoli sp. nov., isolated from mountain area soil.</title>
        <authorList>
            <person name="Wu M."/>
        </authorList>
    </citation>
    <scope>NUCLEOTIDE SEQUENCE [LARGE SCALE GENOMIC DNA]</scope>
    <source>
        <strain evidence="14 15">RA17</strain>
    </source>
</reference>
<comment type="similarity">
    <text evidence="3 8">Belongs to the LTA synthase family.</text>
</comment>
<feature type="transmembrane region" description="Helical" evidence="12">
    <location>
        <begin position="136"/>
        <end position="154"/>
    </location>
</feature>
<evidence type="ECO:0000256" key="3">
    <source>
        <dbReference type="ARBA" id="ARBA00009983"/>
    </source>
</evidence>
<feature type="transmembrane region" description="Helical" evidence="12">
    <location>
        <begin position="81"/>
        <end position="102"/>
    </location>
</feature>
<feature type="binding site" evidence="11">
    <location>
        <position position="506"/>
    </location>
    <ligand>
        <name>Mn(2+)</name>
        <dbReference type="ChEBI" id="CHEBI:29035"/>
    </ligand>
</feature>
<evidence type="ECO:0000256" key="10">
    <source>
        <dbReference type="PIRSR" id="PIRSR005091-2"/>
    </source>
</evidence>
<keyword evidence="6 12" id="KW-1133">Transmembrane helix</keyword>
<dbReference type="Gene3D" id="3.30.1120.170">
    <property type="match status" value="1"/>
</dbReference>
<dbReference type="Proteomes" id="UP000249260">
    <property type="component" value="Unassembled WGS sequence"/>
</dbReference>
<protein>
    <submittedName>
        <fullName evidence="14">LTA synthase family protein</fullName>
    </submittedName>
</protein>
<evidence type="ECO:0000256" key="7">
    <source>
        <dbReference type="ARBA" id="ARBA00023136"/>
    </source>
</evidence>
<keyword evidence="5 12" id="KW-0812">Transmembrane</keyword>
<dbReference type="CDD" id="cd16015">
    <property type="entry name" value="LTA_synthase"/>
    <property type="match status" value="1"/>
</dbReference>
<evidence type="ECO:0000256" key="6">
    <source>
        <dbReference type="ARBA" id="ARBA00022989"/>
    </source>
</evidence>
<keyword evidence="7 8" id="KW-0472">Membrane</keyword>
<keyword evidence="15" id="KW-1185">Reference proteome</keyword>
<evidence type="ECO:0000256" key="8">
    <source>
        <dbReference type="PIRNR" id="PIRNR005091"/>
    </source>
</evidence>
<dbReference type="OrthoDB" id="5901192at2"/>
<dbReference type="InterPro" id="IPR012160">
    <property type="entry name" value="LtaS-like"/>
</dbReference>
<comment type="caution">
    <text evidence="14">The sequence shown here is derived from an EMBL/GenBank/DDBJ whole genome shotgun (WGS) entry which is preliminary data.</text>
</comment>
<comment type="pathway">
    <text evidence="2">Cell wall biogenesis; lipoteichoic acid biosynthesis.</text>
</comment>
<evidence type="ECO:0000313" key="14">
    <source>
        <dbReference type="EMBL" id="RAP77821.1"/>
    </source>
</evidence>
<evidence type="ECO:0000256" key="9">
    <source>
        <dbReference type="PIRSR" id="PIRSR005091-1"/>
    </source>
</evidence>
<feature type="binding site" evidence="11">
    <location>
        <position position="507"/>
    </location>
    <ligand>
        <name>Mn(2+)</name>
        <dbReference type="ChEBI" id="CHEBI:29035"/>
    </ligand>
</feature>
<dbReference type="InterPro" id="IPR000917">
    <property type="entry name" value="Sulfatase_N"/>
</dbReference>
<evidence type="ECO:0000256" key="12">
    <source>
        <dbReference type="SAM" id="Phobius"/>
    </source>
</evidence>
<keyword evidence="10" id="KW-0464">Manganese</keyword>
<dbReference type="PIRSF" id="PIRSF005091">
    <property type="entry name" value="Mmb_sulf_HI1246"/>
    <property type="match status" value="1"/>
</dbReference>
<accession>A0A328U919</accession>
<dbReference type="GO" id="GO:0046872">
    <property type="term" value="F:metal ion binding"/>
    <property type="evidence" value="ECO:0007669"/>
    <property type="project" value="UniProtKB-KW"/>
</dbReference>
<evidence type="ECO:0000256" key="1">
    <source>
        <dbReference type="ARBA" id="ARBA00004651"/>
    </source>
</evidence>
<organism evidence="14 15">
    <name type="scientific">Paenibacillus montanisoli</name>
    <dbReference type="NCBI Taxonomy" id="2081970"/>
    <lineage>
        <taxon>Bacteria</taxon>
        <taxon>Bacillati</taxon>
        <taxon>Bacillota</taxon>
        <taxon>Bacilli</taxon>
        <taxon>Bacillales</taxon>
        <taxon>Paenibacillaceae</taxon>
        <taxon>Paenibacillus</taxon>
    </lineage>
</organism>
<dbReference type="SUPFAM" id="SSF53649">
    <property type="entry name" value="Alkaline phosphatase-like"/>
    <property type="match status" value="1"/>
</dbReference>
<dbReference type="GO" id="GO:0005886">
    <property type="term" value="C:plasma membrane"/>
    <property type="evidence" value="ECO:0007669"/>
    <property type="project" value="UniProtKB-SubCell"/>
</dbReference>
<dbReference type="EMBL" id="QLUW01000001">
    <property type="protein sequence ID" value="RAP77821.1"/>
    <property type="molecule type" value="Genomic_DNA"/>
</dbReference>
<feature type="transmembrane region" description="Helical" evidence="12">
    <location>
        <begin position="57"/>
        <end position="74"/>
    </location>
</feature>
<feature type="domain" description="Sulfatase N-terminal" evidence="13">
    <location>
        <begin position="284"/>
        <end position="571"/>
    </location>
</feature>
<evidence type="ECO:0000256" key="11">
    <source>
        <dbReference type="PIRSR" id="PIRSR005091-3"/>
    </source>
</evidence>
<gene>
    <name evidence="14" type="ORF">DL346_05025</name>
</gene>
<evidence type="ECO:0000256" key="2">
    <source>
        <dbReference type="ARBA" id="ARBA00004936"/>
    </source>
</evidence>
<name>A0A328U919_9BACL</name>
<feature type="binding site" evidence="11">
    <location>
        <position position="334"/>
    </location>
    <ligand>
        <name>Mn(2+)</name>
        <dbReference type="ChEBI" id="CHEBI:29035"/>
    </ligand>
</feature>
<feature type="binding site" evidence="10">
    <location>
        <position position="447"/>
    </location>
    <ligand>
        <name>substrate</name>
    </ligand>
</feature>
<dbReference type="Pfam" id="PF00884">
    <property type="entry name" value="Sulfatase"/>
    <property type="match status" value="1"/>
</dbReference>
<proteinExistence type="inferred from homology"/>
<sequence length="674" mass="75447">MNIPSRSIKRRLRRTSFYAIPVIGALDILLFVALMLFKLILFDKLVHVPYMEMIRDDVMTAVGTLALASFWTLWLPARGRILSLIALDVVLTAVIYSDLIYFRYFQDLITVPVLMQAGQVGALGESIDSLLRAPDIGFFVDWIILVPIAVHTIYRMRKSRRSRINEPSYVKRSLLATAARRLGAGLAVFLIGFALVYVPVHKAKSTWAAELFTGNWWNMSLYNVTGVLGFHGYDLYRYANEHWLKDMTITAEQKEEAKRWFDNREADRKALETSDALYGRYNGSNVIVIQLEAFQNFVINRKIGNAEVTPNINKLLGTSLYFSNFYHQTSQGRTSDADLAANVSLQPLPTGSVFIRYAQHTYDSMPQTLKDHGYTANVFHAYDGGFWNRNMMYDQLGYDTFYSKNAFVIDEPLGWSLGDRSFFKQSVALMKKEKQPFYSFLISLTSHHPYALPKTAQTLDVGTFKGTIFGDYLEAVHYADAAIGVLVDELKTAGLWDRSIFMFYGDHDNSIREWEPFESFLGKSLNEADRFRILKGVPLVVHLPDDALAGTYGQVGGQLDVTPTALHLLGISSADKAMIGTPLITGQLKREEQQSSNKQVVFRNGAFTDGDVLYLPSEDGLPEHSKCYAFATGAAAADAAACQAGAAKAREELQASDLVVEHDLVPMLHEGSGP</sequence>
<dbReference type="AlphaFoldDB" id="A0A328U919"/>
<dbReference type="RefSeq" id="WP_112880944.1">
    <property type="nucleotide sequence ID" value="NZ_QLUW01000001.1"/>
</dbReference>
<dbReference type="PANTHER" id="PTHR47371:SF3">
    <property type="entry name" value="PHOSPHOGLYCEROL TRANSFERASE I"/>
    <property type="match status" value="1"/>
</dbReference>
<evidence type="ECO:0000256" key="5">
    <source>
        <dbReference type="ARBA" id="ARBA00022692"/>
    </source>
</evidence>
<feature type="transmembrane region" description="Helical" evidence="12">
    <location>
        <begin position="16"/>
        <end position="37"/>
    </location>
</feature>
<dbReference type="Gene3D" id="3.40.720.10">
    <property type="entry name" value="Alkaline Phosphatase, subunit A"/>
    <property type="match status" value="1"/>
</dbReference>
<evidence type="ECO:0000313" key="15">
    <source>
        <dbReference type="Proteomes" id="UP000249260"/>
    </source>
</evidence>
<feature type="transmembrane region" description="Helical" evidence="12">
    <location>
        <begin position="182"/>
        <end position="200"/>
    </location>
</feature>
<evidence type="ECO:0000259" key="13">
    <source>
        <dbReference type="Pfam" id="PF00884"/>
    </source>
</evidence>
<feature type="active site" evidence="9">
    <location>
        <position position="334"/>
    </location>
</feature>
<keyword evidence="10" id="KW-0479">Metal-binding</keyword>
<dbReference type="InterPro" id="IPR050448">
    <property type="entry name" value="OpgB/LTA_synthase_biosynth"/>
</dbReference>